<dbReference type="Gramene" id="PNW71252">
    <property type="protein sequence ID" value="PNW71252"/>
    <property type="gene ID" value="CHLRE_16g691450v5"/>
</dbReference>
<dbReference type="KEGG" id="cre:CHLRE_16g691450v5"/>
<evidence type="ECO:0000313" key="4">
    <source>
        <dbReference type="Proteomes" id="UP000006906"/>
    </source>
</evidence>
<dbReference type="GeneID" id="5724842"/>
<dbReference type="InterPro" id="IPR011990">
    <property type="entry name" value="TPR-like_helical_dom_sf"/>
</dbReference>
<dbReference type="RefSeq" id="XP_042915352.1">
    <property type="nucleotide sequence ID" value="XM_043071715.1"/>
</dbReference>
<dbReference type="STRING" id="3055.A0A2K3CSK3"/>
<accession>A0A2K3CSK3</accession>
<sequence>MSDSERSGLVSGGLSDGSQRPFKANKIRGIACWGCFAVILIFLVIMTSVFTDPKSYKAATPVSYLAGEDVVLYNGLGPIKVLVPTTNKLNALANYQLGLQLLQLFWYDLAIQKFQTAQSMDKRLAMAYVGEALAYKQPLWQTENVAAAQAVLARMDAAMADNYMAMLSGRERAYINAVRALFANGTSLQARETTYSTLMQAVANEYQDDPDACAFAALSLLGQLNSVGGYLSPDQAQQVRYNAEELLGDCTYYFPNHAGLLHYQVYLYDVDNVDEAAKGVAPGVALGKAAPASSRAQHMRSHIYMRFGNWSQVVESNTAAVAASDSYCMAVKGNNTCDADNRWHALEWQMYGQTQMCGVTAATAAYKRMQTVAASQNYTGVYGQWLYRMYAQLQLQSLNSVAAVGLKSAADNTTAMLPPALYSTDAIQNAGDIQDHFWPPHAEANALLARIYSLVAGRSLTQINSAATNATVAAAQARIDAIVARQGDLTAAYANGTLTASSAANVPLNAEMTALLTTVQLQARALVAAYSCVGGDSSKCGVWRPLMDQALALHNNISSSSTLPSLKIAPTPEFYGNLLIATVPVASDPFEQANTASRMFSICLQQLPGRMQCMLGSARAAKALGNTDMARSWYSQLAAQCRTGDARFPALVEAKANSAPSPPPPAKKPSGRRALVESTA</sequence>
<keyword evidence="4" id="KW-1185">Reference proteome</keyword>
<dbReference type="SUPFAM" id="SSF48452">
    <property type="entry name" value="TPR-like"/>
    <property type="match status" value="1"/>
</dbReference>
<evidence type="ECO:0000256" key="1">
    <source>
        <dbReference type="SAM" id="MobiDB-lite"/>
    </source>
</evidence>
<dbReference type="PANTHER" id="PTHR45588">
    <property type="entry name" value="TPR DOMAIN-CONTAINING PROTEIN"/>
    <property type="match status" value="1"/>
</dbReference>
<reference evidence="3 4" key="1">
    <citation type="journal article" date="2007" name="Science">
        <title>The Chlamydomonas genome reveals the evolution of key animal and plant functions.</title>
        <authorList>
            <person name="Merchant S.S."/>
            <person name="Prochnik S.E."/>
            <person name="Vallon O."/>
            <person name="Harris E.H."/>
            <person name="Karpowicz S.J."/>
            <person name="Witman G.B."/>
            <person name="Terry A."/>
            <person name="Salamov A."/>
            <person name="Fritz-Laylin L.K."/>
            <person name="Marechal-Drouard L."/>
            <person name="Marshall W.F."/>
            <person name="Qu L.H."/>
            <person name="Nelson D.R."/>
            <person name="Sanderfoot A.A."/>
            <person name="Spalding M.H."/>
            <person name="Kapitonov V.V."/>
            <person name="Ren Q."/>
            <person name="Ferris P."/>
            <person name="Lindquist E."/>
            <person name="Shapiro H."/>
            <person name="Lucas S.M."/>
            <person name="Grimwood J."/>
            <person name="Schmutz J."/>
            <person name="Cardol P."/>
            <person name="Cerutti H."/>
            <person name="Chanfreau G."/>
            <person name="Chen C.L."/>
            <person name="Cognat V."/>
            <person name="Croft M.T."/>
            <person name="Dent R."/>
            <person name="Dutcher S."/>
            <person name="Fernandez E."/>
            <person name="Fukuzawa H."/>
            <person name="Gonzalez-Ballester D."/>
            <person name="Gonzalez-Halphen D."/>
            <person name="Hallmann A."/>
            <person name="Hanikenne M."/>
            <person name="Hippler M."/>
            <person name="Inwood W."/>
            <person name="Jabbari K."/>
            <person name="Kalanon M."/>
            <person name="Kuras R."/>
            <person name="Lefebvre P.A."/>
            <person name="Lemaire S.D."/>
            <person name="Lobanov A.V."/>
            <person name="Lohr M."/>
            <person name="Manuell A."/>
            <person name="Meier I."/>
            <person name="Mets L."/>
            <person name="Mittag M."/>
            <person name="Mittelmeier T."/>
            <person name="Moroney J.V."/>
            <person name="Moseley J."/>
            <person name="Napoli C."/>
            <person name="Nedelcu A.M."/>
            <person name="Niyogi K."/>
            <person name="Novoselov S.V."/>
            <person name="Paulsen I.T."/>
            <person name="Pazour G."/>
            <person name="Purton S."/>
            <person name="Ral J.P."/>
            <person name="Riano-Pachon D.M."/>
            <person name="Riekhof W."/>
            <person name="Rymarquis L."/>
            <person name="Schroda M."/>
            <person name="Stern D."/>
            <person name="Umen J."/>
            <person name="Willows R."/>
            <person name="Wilson N."/>
            <person name="Zimmer S.L."/>
            <person name="Allmer J."/>
            <person name="Balk J."/>
            <person name="Bisova K."/>
            <person name="Chen C.J."/>
            <person name="Elias M."/>
            <person name="Gendler K."/>
            <person name="Hauser C."/>
            <person name="Lamb M.R."/>
            <person name="Ledford H."/>
            <person name="Long J.C."/>
            <person name="Minagawa J."/>
            <person name="Page M.D."/>
            <person name="Pan J."/>
            <person name="Pootakham W."/>
            <person name="Roje S."/>
            <person name="Rose A."/>
            <person name="Stahlberg E."/>
            <person name="Terauchi A.M."/>
            <person name="Yang P."/>
            <person name="Ball S."/>
            <person name="Bowler C."/>
            <person name="Dieckmann C.L."/>
            <person name="Gladyshev V.N."/>
            <person name="Green P."/>
            <person name="Jorgensen R."/>
            <person name="Mayfield S."/>
            <person name="Mueller-Roeber B."/>
            <person name="Rajamani S."/>
            <person name="Sayre R.T."/>
            <person name="Brokstein P."/>
            <person name="Dubchak I."/>
            <person name="Goodstein D."/>
            <person name="Hornick L."/>
            <person name="Huang Y.W."/>
            <person name="Jhaveri J."/>
            <person name="Luo Y."/>
            <person name="Martinez D."/>
            <person name="Ngau W.C."/>
            <person name="Otillar B."/>
            <person name="Poliakov A."/>
            <person name="Porter A."/>
            <person name="Szajkowski L."/>
            <person name="Werner G."/>
            <person name="Zhou K."/>
            <person name="Grigoriev I.V."/>
            <person name="Rokhsar D.S."/>
            <person name="Grossman A.R."/>
        </authorList>
    </citation>
    <scope>NUCLEOTIDE SEQUENCE [LARGE SCALE GENOMIC DNA]</scope>
    <source>
        <strain evidence="4">CC-503</strain>
    </source>
</reference>
<evidence type="ECO:0000313" key="3">
    <source>
        <dbReference type="EMBL" id="PNW71252.1"/>
    </source>
</evidence>
<dbReference type="AlphaFoldDB" id="A0A2K3CSK3"/>
<evidence type="ECO:0000256" key="2">
    <source>
        <dbReference type="SAM" id="Phobius"/>
    </source>
</evidence>
<name>A0A2K3CSK3_CHLRE</name>
<organism evidence="3 4">
    <name type="scientific">Chlamydomonas reinhardtii</name>
    <name type="common">Chlamydomonas smithii</name>
    <dbReference type="NCBI Taxonomy" id="3055"/>
    <lineage>
        <taxon>Eukaryota</taxon>
        <taxon>Viridiplantae</taxon>
        <taxon>Chlorophyta</taxon>
        <taxon>core chlorophytes</taxon>
        <taxon>Chlorophyceae</taxon>
        <taxon>CS clade</taxon>
        <taxon>Chlamydomonadales</taxon>
        <taxon>Chlamydomonadaceae</taxon>
        <taxon>Chlamydomonas</taxon>
    </lineage>
</organism>
<dbReference type="OrthoDB" id="414774at2759"/>
<feature type="transmembrane region" description="Helical" evidence="2">
    <location>
        <begin position="30"/>
        <end position="50"/>
    </location>
</feature>
<protein>
    <submittedName>
        <fullName evidence="3">Uncharacterized protein</fullName>
    </submittedName>
</protein>
<dbReference type="InParanoid" id="A0A2K3CSK3"/>
<dbReference type="Proteomes" id="UP000006906">
    <property type="component" value="Chromosome 16"/>
</dbReference>
<feature type="region of interest" description="Disordered" evidence="1">
    <location>
        <begin position="654"/>
        <end position="680"/>
    </location>
</feature>
<dbReference type="PaxDb" id="3055-EDO98722"/>
<keyword evidence="2" id="KW-1133">Transmembrane helix</keyword>
<dbReference type="EMBL" id="CM008977">
    <property type="protein sequence ID" value="PNW71252.1"/>
    <property type="molecule type" value="Genomic_DNA"/>
</dbReference>
<keyword evidence="2" id="KW-0472">Membrane</keyword>
<dbReference type="PANTHER" id="PTHR45588:SF1">
    <property type="entry name" value="WW DOMAIN-CONTAINING PROTEIN"/>
    <property type="match status" value="1"/>
</dbReference>
<dbReference type="ExpressionAtlas" id="A0A2K3CSK3">
    <property type="expression patterns" value="baseline and differential"/>
</dbReference>
<dbReference type="OMA" id="RWHALEW"/>
<proteinExistence type="predicted"/>
<keyword evidence="2" id="KW-0812">Transmembrane</keyword>
<gene>
    <name evidence="3" type="ORF">CHLRE_16g691450v5</name>
</gene>